<dbReference type="OrthoDB" id="690771at2759"/>
<proteinExistence type="predicted"/>
<evidence type="ECO:0000313" key="1">
    <source>
        <dbReference type="EMBL" id="KAF3335007.1"/>
    </source>
</evidence>
<reference evidence="1" key="1">
    <citation type="submission" date="2020-01" db="EMBL/GenBank/DDBJ databases">
        <title>Genome sequence of Kobresia littledalei, the first chromosome-level genome in the family Cyperaceae.</title>
        <authorList>
            <person name="Qu G."/>
        </authorList>
    </citation>
    <scope>NUCLEOTIDE SEQUENCE</scope>
    <source>
        <strain evidence="1">C.B.Clarke</strain>
        <tissue evidence="1">Leaf</tissue>
    </source>
</reference>
<evidence type="ECO:0000313" key="2">
    <source>
        <dbReference type="Proteomes" id="UP000623129"/>
    </source>
</evidence>
<keyword evidence="2" id="KW-1185">Reference proteome</keyword>
<dbReference type="PANTHER" id="PTHR33978:SF18">
    <property type="entry name" value="OS01G0656300 PROTEIN"/>
    <property type="match status" value="1"/>
</dbReference>
<accession>A0A833VDC2</accession>
<gene>
    <name evidence="1" type="ORF">FCM35_KLT21611</name>
</gene>
<dbReference type="EMBL" id="SWLB01000009">
    <property type="protein sequence ID" value="KAF3335007.1"/>
    <property type="molecule type" value="Genomic_DNA"/>
</dbReference>
<dbReference type="PANTHER" id="PTHR33978">
    <property type="entry name" value="SERINE/THREONINE-KINASE"/>
    <property type="match status" value="1"/>
</dbReference>
<comment type="caution">
    <text evidence="1">The sequence shown here is derived from an EMBL/GenBank/DDBJ whole genome shotgun (WGS) entry which is preliminary data.</text>
</comment>
<protein>
    <submittedName>
        <fullName evidence="1">Uncharacterized protein</fullName>
    </submittedName>
</protein>
<name>A0A833VDC2_9POAL</name>
<dbReference type="AlphaFoldDB" id="A0A833VDC2"/>
<organism evidence="1 2">
    <name type="scientific">Carex littledalei</name>
    <dbReference type="NCBI Taxonomy" id="544730"/>
    <lineage>
        <taxon>Eukaryota</taxon>
        <taxon>Viridiplantae</taxon>
        <taxon>Streptophyta</taxon>
        <taxon>Embryophyta</taxon>
        <taxon>Tracheophyta</taxon>
        <taxon>Spermatophyta</taxon>
        <taxon>Magnoliopsida</taxon>
        <taxon>Liliopsida</taxon>
        <taxon>Poales</taxon>
        <taxon>Cyperaceae</taxon>
        <taxon>Cyperoideae</taxon>
        <taxon>Cariceae</taxon>
        <taxon>Carex</taxon>
        <taxon>Carex subgen. Euthyceras</taxon>
    </lineage>
</organism>
<dbReference type="Proteomes" id="UP000623129">
    <property type="component" value="Unassembled WGS sequence"/>
</dbReference>
<sequence length="110" mass="12795">MPNLIEIQDSIYQEELREGDRKRDVAIWDCGSPLYDSFELASLSHMLERHLMALPFTKDPLENFEGGNGNSERSKVQIAKVERKRDKLRLLRAVFNALAFWKRIYKVGAL</sequence>